<gene>
    <name evidence="2" type="ORF">GWR21_11635</name>
</gene>
<reference evidence="2 3" key="1">
    <citation type="submission" date="2020-01" db="EMBL/GenBank/DDBJ databases">
        <title>Complete genome sequence of Chitinophaga sp. H33E-04 isolated from quinoa roots.</title>
        <authorList>
            <person name="Weon H.-Y."/>
            <person name="Lee S.A."/>
        </authorList>
    </citation>
    <scope>NUCLEOTIDE SEQUENCE [LARGE SCALE GENOMIC DNA]</scope>
    <source>
        <strain evidence="2 3">H33E-04</strain>
    </source>
</reference>
<dbReference type="EMBL" id="CP048113">
    <property type="protein sequence ID" value="QHS60226.1"/>
    <property type="molecule type" value="Genomic_DNA"/>
</dbReference>
<feature type="transmembrane region" description="Helical" evidence="1">
    <location>
        <begin position="21"/>
        <end position="40"/>
    </location>
</feature>
<evidence type="ECO:0000313" key="3">
    <source>
        <dbReference type="Proteomes" id="UP000476411"/>
    </source>
</evidence>
<accession>A0A6B9ZDQ1</accession>
<evidence type="ECO:0000256" key="1">
    <source>
        <dbReference type="SAM" id="Phobius"/>
    </source>
</evidence>
<feature type="transmembrane region" description="Helical" evidence="1">
    <location>
        <begin position="60"/>
        <end position="86"/>
    </location>
</feature>
<dbReference type="Proteomes" id="UP000476411">
    <property type="component" value="Chromosome"/>
</dbReference>
<keyword evidence="1" id="KW-0812">Transmembrane</keyword>
<proteinExistence type="predicted"/>
<dbReference type="RefSeq" id="WP_162331918.1">
    <property type="nucleotide sequence ID" value="NZ_CP048113.1"/>
</dbReference>
<dbReference type="KEGG" id="chih:GWR21_11635"/>
<keyword evidence="3" id="KW-1185">Reference proteome</keyword>
<organism evidence="2 3">
    <name type="scientific">Chitinophaga agri</name>
    <dbReference type="NCBI Taxonomy" id="2703787"/>
    <lineage>
        <taxon>Bacteria</taxon>
        <taxon>Pseudomonadati</taxon>
        <taxon>Bacteroidota</taxon>
        <taxon>Chitinophagia</taxon>
        <taxon>Chitinophagales</taxon>
        <taxon>Chitinophagaceae</taxon>
        <taxon>Chitinophaga</taxon>
    </lineage>
</organism>
<evidence type="ECO:0000313" key="2">
    <source>
        <dbReference type="EMBL" id="QHS60226.1"/>
    </source>
</evidence>
<dbReference type="AlphaFoldDB" id="A0A6B9ZDQ1"/>
<keyword evidence="1" id="KW-0472">Membrane</keyword>
<sequence length="97" mass="11119">MQTTPEQPMSEEKEPASRSTLIWMIVIALIGFGFAIFRFVQFTTQEHPLRSVRLTRIELYIYRATGYWGVIVIFLLMGVFGLYNAIKTSRALSSSKP</sequence>
<keyword evidence="1" id="KW-1133">Transmembrane helix</keyword>
<name>A0A6B9ZDQ1_9BACT</name>
<protein>
    <submittedName>
        <fullName evidence="2">Uncharacterized protein</fullName>
    </submittedName>
</protein>